<dbReference type="InterPro" id="IPR001967">
    <property type="entry name" value="Peptidase_S11_N"/>
</dbReference>
<keyword evidence="4" id="KW-0133">Cell shape</keyword>
<dbReference type="InterPro" id="IPR018044">
    <property type="entry name" value="Peptidase_S11"/>
</dbReference>
<dbReference type="RefSeq" id="WP_077925413.1">
    <property type="nucleotide sequence ID" value="NZ_BAABKE010000004.1"/>
</dbReference>
<dbReference type="SUPFAM" id="SSF110997">
    <property type="entry name" value="Sporulation related repeat"/>
    <property type="match status" value="1"/>
</dbReference>
<dbReference type="PANTHER" id="PTHR21581">
    <property type="entry name" value="D-ALANYL-D-ALANINE CARBOXYPEPTIDASE"/>
    <property type="match status" value="1"/>
</dbReference>
<evidence type="ECO:0000256" key="4">
    <source>
        <dbReference type="ARBA" id="ARBA00022960"/>
    </source>
</evidence>
<evidence type="ECO:0000256" key="7">
    <source>
        <dbReference type="RuleBase" id="RU004016"/>
    </source>
</evidence>
<dbReference type="PRINTS" id="PR00725">
    <property type="entry name" value="DADACBPTASE1"/>
</dbReference>
<sequence>MKKLLQKIIITCLLPMVGSISGFAYANTGFSALVVEPNTGKVIYEHDATLRRYPASLTKMMTLYILFEDLSKGKIKMNQRIKISQKASQAECSCLKYKSGKRIPAGATITVETAVKALIVQSANNVAIAVAEHISGSEAGFAKRMNQTAKRLGMKNTNFVNAHGLPNDAQYTTAQDMVTLGVALYNHHPKHYPLFKMTSFWYDGYEIKGHNRVNQMLVGADGIKTGYIRKSGSNLVTSAQRGNTRLFAVVIGGKNTESRDNIMVKIMEDSFDALKRNRRNPSISPIITEDMLVGYDPKKVPKPKQIRASNHKNAIQIVNNDKTPEIPTIKLISTSNTTYRSNPQSPASIQVGAYKNRKSAQDRARIAHRKLKQGKIDIVLIDNLYRARLSGFDYENATLACNQLKQSGNDCLVIGK</sequence>
<feature type="domain" description="Peptidase S11 D-alanyl-D-alanine carboxypeptidase A N-terminal" evidence="9">
    <location>
        <begin position="31"/>
        <end position="254"/>
    </location>
</feature>
<evidence type="ECO:0000256" key="8">
    <source>
        <dbReference type="SAM" id="SignalP"/>
    </source>
</evidence>
<evidence type="ECO:0000256" key="1">
    <source>
        <dbReference type="ARBA" id="ARBA00007164"/>
    </source>
</evidence>
<dbReference type="Gene3D" id="3.40.710.10">
    <property type="entry name" value="DD-peptidase/beta-lactamase superfamily"/>
    <property type="match status" value="1"/>
</dbReference>
<keyword evidence="11" id="KW-0121">Carboxypeptidase</keyword>
<evidence type="ECO:0000259" key="10">
    <source>
        <dbReference type="Pfam" id="PF05036"/>
    </source>
</evidence>
<organism evidence="11 12">
    <name type="scientific">Wohlfahrtiimonas larvae</name>
    <dbReference type="NCBI Taxonomy" id="1157986"/>
    <lineage>
        <taxon>Bacteria</taxon>
        <taxon>Pseudomonadati</taxon>
        <taxon>Pseudomonadota</taxon>
        <taxon>Gammaproteobacteria</taxon>
        <taxon>Cardiobacteriales</taxon>
        <taxon>Ignatzschineriaceae</taxon>
        <taxon>Wohlfahrtiimonas</taxon>
    </lineage>
</organism>
<feature type="chain" id="PRO_5045746407" evidence="8">
    <location>
        <begin position="27"/>
        <end position="416"/>
    </location>
</feature>
<reference evidence="12" key="1">
    <citation type="journal article" date="2019" name="Int. J. Syst. Evol. Microbiol.">
        <title>The Global Catalogue of Microorganisms (GCM) 10K type strain sequencing project: providing services to taxonomists for standard genome sequencing and annotation.</title>
        <authorList>
            <consortium name="The Broad Institute Genomics Platform"/>
            <consortium name="The Broad Institute Genome Sequencing Center for Infectious Disease"/>
            <person name="Wu L."/>
            <person name="Ma J."/>
        </authorList>
    </citation>
    <scope>NUCLEOTIDE SEQUENCE [LARGE SCALE GENOMIC DNA]</scope>
    <source>
        <strain evidence="12">JCM 18424</strain>
    </source>
</reference>
<dbReference type="InterPro" id="IPR007730">
    <property type="entry name" value="SPOR-like_dom"/>
</dbReference>
<evidence type="ECO:0000256" key="6">
    <source>
        <dbReference type="ARBA" id="ARBA00023316"/>
    </source>
</evidence>
<comment type="similarity">
    <text evidence="1 7">Belongs to the peptidase S11 family.</text>
</comment>
<proteinExistence type="inferred from homology"/>
<dbReference type="Gene3D" id="3.30.70.1070">
    <property type="entry name" value="Sporulation related repeat"/>
    <property type="match status" value="1"/>
</dbReference>
<dbReference type="SUPFAM" id="SSF56601">
    <property type="entry name" value="beta-lactamase/transpeptidase-like"/>
    <property type="match status" value="1"/>
</dbReference>
<dbReference type="Pfam" id="PF05036">
    <property type="entry name" value="SPOR"/>
    <property type="match status" value="1"/>
</dbReference>
<feature type="domain" description="SPOR" evidence="10">
    <location>
        <begin position="345"/>
        <end position="414"/>
    </location>
</feature>
<feature type="signal peptide" evidence="8">
    <location>
        <begin position="1"/>
        <end position="26"/>
    </location>
</feature>
<evidence type="ECO:0000313" key="12">
    <source>
        <dbReference type="Proteomes" id="UP001500631"/>
    </source>
</evidence>
<keyword evidence="12" id="KW-1185">Reference proteome</keyword>
<evidence type="ECO:0000256" key="3">
    <source>
        <dbReference type="ARBA" id="ARBA00022801"/>
    </source>
</evidence>
<keyword evidence="3" id="KW-0378">Hydrolase</keyword>
<dbReference type="InterPro" id="IPR012338">
    <property type="entry name" value="Beta-lactam/transpept-like"/>
</dbReference>
<dbReference type="InterPro" id="IPR036680">
    <property type="entry name" value="SPOR-like_sf"/>
</dbReference>
<keyword evidence="6" id="KW-0961">Cell wall biogenesis/degradation</keyword>
<evidence type="ECO:0000259" key="9">
    <source>
        <dbReference type="Pfam" id="PF00768"/>
    </source>
</evidence>
<evidence type="ECO:0000313" key="11">
    <source>
        <dbReference type="EMBL" id="GAA5099586.1"/>
    </source>
</evidence>
<dbReference type="Pfam" id="PF00768">
    <property type="entry name" value="Peptidase_S11"/>
    <property type="match status" value="1"/>
</dbReference>
<keyword evidence="2 8" id="KW-0732">Signal</keyword>
<comment type="caution">
    <text evidence="11">The sequence shown here is derived from an EMBL/GenBank/DDBJ whole genome shotgun (WGS) entry which is preliminary data.</text>
</comment>
<dbReference type="GO" id="GO:0004180">
    <property type="term" value="F:carboxypeptidase activity"/>
    <property type="evidence" value="ECO:0007669"/>
    <property type="project" value="UniProtKB-KW"/>
</dbReference>
<gene>
    <name evidence="11" type="ORF">GCM10023338_13280</name>
</gene>
<accession>A0ABP9MP58</accession>
<dbReference type="EMBL" id="BAABKE010000004">
    <property type="protein sequence ID" value="GAA5099586.1"/>
    <property type="molecule type" value="Genomic_DNA"/>
</dbReference>
<dbReference type="PANTHER" id="PTHR21581:SF6">
    <property type="entry name" value="TRAFFICKING PROTEIN PARTICLE COMPLEX SUBUNIT 12"/>
    <property type="match status" value="1"/>
</dbReference>
<name>A0ABP9MP58_9GAMM</name>
<keyword evidence="11" id="KW-0645">Protease</keyword>
<evidence type="ECO:0000256" key="2">
    <source>
        <dbReference type="ARBA" id="ARBA00022729"/>
    </source>
</evidence>
<dbReference type="Proteomes" id="UP001500631">
    <property type="component" value="Unassembled WGS sequence"/>
</dbReference>
<keyword evidence="5" id="KW-0573">Peptidoglycan synthesis</keyword>
<evidence type="ECO:0000256" key="5">
    <source>
        <dbReference type="ARBA" id="ARBA00022984"/>
    </source>
</evidence>
<protein>
    <submittedName>
        <fullName evidence="11">D-alanyl-D-alanine carboxypeptidase</fullName>
    </submittedName>
</protein>